<organism evidence="3 4">
    <name type="scientific">Argiope bruennichi</name>
    <name type="common">Wasp spider</name>
    <name type="synonym">Aranea bruennichi</name>
    <dbReference type="NCBI Taxonomy" id="94029"/>
    <lineage>
        <taxon>Eukaryota</taxon>
        <taxon>Metazoa</taxon>
        <taxon>Ecdysozoa</taxon>
        <taxon>Arthropoda</taxon>
        <taxon>Chelicerata</taxon>
        <taxon>Arachnida</taxon>
        <taxon>Araneae</taxon>
        <taxon>Araneomorphae</taxon>
        <taxon>Entelegynae</taxon>
        <taxon>Araneoidea</taxon>
        <taxon>Araneidae</taxon>
        <taxon>Argiope</taxon>
    </lineage>
</organism>
<comment type="similarity">
    <text evidence="1">Belongs to the PC-esterase family.</text>
</comment>
<gene>
    <name evidence="3" type="ORF">HNY73_017324</name>
</gene>
<dbReference type="SUPFAM" id="SSF52266">
    <property type="entry name" value="SGNH hydrolase"/>
    <property type="match status" value="1"/>
</dbReference>
<name>A0A8T0EMQ2_ARGBR</name>
<dbReference type="Gene3D" id="3.40.50.1110">
    <property type="entry name" value="SGNH hydrolase"/>
    <property type="match status" value="1"/>
</dbReference>
<dbReference type="PANTHER" id="PTHR14469">
    <property type="entry name" value="SARCOMA ANTIGEN NY-SAR-23"/>
    <property type="match status" value="1"/>
</dbReference>
<dbReference type="OrthoDB" id="9975373at2759"/>
<reference evidence="3" key="1">
    <citation type="journal article" date="2020" name="bioRxiv">
        <title>Chromosome-level reference genome of the European wasp spider Argiope bruennichi: a resource for studies on range expansion and evolutionary adaptation.</title>
        <authorList>
            <person name="Sheffer M.M."/>
            <person name="Hoppe A."/>
            <person name="Krehenwinkel H."/>
            <person name="Uhl G."/>
            <person name="Kuss A.W."/>
            <person name="Jensen L."/>
            <person name="Jensen C."/>
            <person name="Gillespie R.G."/>
            <person name="Hoff K.J."/>
            <person name="Prost S."/>
        </authorList>
    </citation>
    <scope>NUCLEOTIDE SEQUENCE</scope>
</reference>
<dbReference type="EMBL" id="JABXBU010002227">
    <property type="protein sequence ID" value="KAF8774811.1"/>
    <property type="molecule type" value="Genomic_DNA"/>
</dbReference>
<feature type="compositionally biased region" description="Low complexity" evidence="2">
    <location>
        <begin position="363"/>
        <end position="372"/>
    </location>
</feature>
<accession>A0A8T0EMQ2</accession>
<protein>
    <submittedName>
        <fullName evidence="3">PC-esterase domain-containing protein 1A</fullName>
    </submittedName>
</protein>
<dbReference type="PANTHER" id="PTHR14469:SF0">
    <property type="entry name" value="FAMILY WITH SEQUENCE SIMILARITY 113"/>
    <property type="match status" value="1"/>
</dbReference>
<reference evidence="3" key="2">
    <citation type="submission" date="2020-06" db="EMBL/GenBank/DDBJ databases">
        <authorList>
            <person name="Sheffer M."/>
        </authorList>
    </citation>
    <scope>NUCLEOTIDE SEQUENCE</scope>
</reference>
<dbReference type="AlphaFoldDB" id="A0A8T0EMQ2"/>
<evidence type="ECO:0000313" key="4">
    <source>
        <dbReference type="Proteomes" id="UP000807504"/>
    </source>
</evidence>
<keyword evidence="4" id="KW-1185">Reference proteome</keyword>
<evidence type="ECO:0000313" key="3">
    <source>
        <dbReference type="EMBL" id="KAF8774811.1"/>
    </source>
</evidence>
<proteinExistence type="inferred from homology"/>
<dbReference type="Proteomes" id="UP000807504">
    <property type="component" value="Unassembled WGS sequence"/>
</dbReference>
<evidence type="ECO:0000256" key="2">
    <source>
        <dbReference type="SAM" id="MobiDB-lite"/>
    </source>
</evidence>
<evidence type="ECO:0000256" key="1">
    <source>
        <dbReference type="ARBA" id="ARBA00037957"/>
    </source>
</evidence>
<sequence length="621" mass="72369">MYDIFLTEDVHKLVKRKTIVFLGDSNVRALYKDFLCLLQNSHYIPQSVLRNKMENTVYGDNLIYHGRKTNGRCYREEREALFDNTCVSFFFLTKVYDDYVEDVLKRITRRSKPDVIIINSCVWDITRWGCDGVYNYKKNLKFLMKEFRRLIPRSLIIWITTPPLAAEMKGGFLVKELQFLKYSLRFHVVEANHFARKVVVDNGFDILDTHFHLQMQIHRRSHDGIHWDPKAVRYITNLILRHISLSWDVPLPHRYKSTIVDENLMATEDAKNLGIIKLETKKNAVDMKEIHSKKSADPKSSEKIQNAVAVVIKQEDSKKKRRASIQLYRVPKREESIHNHMARADKKARCKRIHKWKQSVLGDSSQSSLSLDRNSCVRNSKQDQRSAYEANLSNSFQSNQQNFNLVTPSTPMHNSLKKPFRKSLHHNISLITSPSQIPLPPYSPGYQQDSNNYMQSDESEPLLFNRSNDFDFTLITSPSQIPLPPYSPGNHHHHHGDYMQRDESQPLLYSNRSVHFDFPVITCPSQIPLPFFQLENVPSQRHVFGYEASSRSMPDFVNDGNGESSCSQHAFLNRQSVQHNRIYETANNSVVPHKFPHATPEQILQPKFDFVNDEIPEVYYF</sequence>
<comment type="caution">
    <text evidence="3">The sequence shown here is derived from an EMBL/GenBank/DDBJ whole genome shotgun (WGS) entry which is preliminary data.</text>
</comment>
<feature type="region of interest" description="Disordered" evidence="2">
    <location>
        <begin position="363"/>
        <end position="386"/>
    </location>
</feature>
<dbReference type="InterPro" id="IPR036514">
    <property type="entry name" value="SGNH_hydro_sf"/>
</dbReference>